<gene>
    <name evidence="3" type="ORF">DH2020_011481</name>
</gene>
<dbReference type="Proteomes" id="UP001318860">
    <property type="component" value="Unassembled WGS sequence"/>
</dbReference>
<keyword evidence="1" id="KW-0808">Transferase</keyword>
<proteinExistence type="predicted"/>
<evidence type="ECO:0000313" key="4">
    <source>
        <dbReference type="Proteomes" id="UP001318860"/>
    </source>
</evidence>
<dbReference type="InterPro" id="IPR023213">
    <property type="entry name" value="CAT-like_dom_sf"/>
</dbReference>
<dbReference type="Pfam" id="PF02458">
    <property type="entry name" value="Transferase"/>
    <property type="match status" value="1"/>
</dbReference>
<reference evidence="3 4" key="1">
    <citation type="journal article" date="2021" name="Comput. Struct. Biotechnol. J.">
        <title>De novo genome assembly of the potent medicinal plant Rehmannia glutinosa using nanopore technology.</title>
        <authorList>
            <person name="Ma L."/>
            <person name="Dong C."/>
            <person name="Song C."/>
            <person name="Wang X."/>
            <person name="Zheng X."/>
            <person name="Niu Y."/>
            <person name="Chen S."/>
            <person name="Feng W."/>
        </authorList>
    </citation>
    <scope>NUCLEOTIDE SEQUENCE [LARGE SCALE GENOMIC DNA]</scope>
    <source>
        <strain evidence="3">DH-2019</strain>
    </source>
</reference>
<comment type="caution">
    <text evidence="3">The sequence shown here is derived from an EMBL/GenBank/DDBJ whole genome shotgun (WGS) entry which is preliminary data.</text>
</comment>
<keyword evidence="4" id="KW-1185">Reference proteome</keyword>
<organism evidence="3 4">
    <name type="scientific">Rehmannia glutinosa</name>
    <name type="common">Chinese foxglove</name>
    <dbReference type="NCBI Taxonomy" id="99300"/>
    <lineage>
        <taxon>Eukaryota</taxon>
        <taxon>Viridiplantae</taxon>
        <taxon>Streptophyta</taxon>
        <taxon>Embryophyta</taxon>
        <taxon>Tracheophyta</taxon>
        <taxon>Spermatophyta</taxon>
        <taxon>Magnoliopsida</taxon>
        <taxon>eudicotyledons</taxon>
        <taxon>Gunneridae</taxon>
        <taxon>Pentapetalae</taxon>
        <taxon>asterids</taxon>
        <taxon>lamiids</taxon>
        <taxon>Lamiales</taxon>
        <taxon>Orobanchaceae</taxon>
        <taxon>Rehmannieae</taxon>
        <taxon>Rehmannia</taxon>
    </lineage>
</organism>
<dbReference type="EMBL" id="JABTTQ020000005">
    <property type="protein sequence ID" value="KAK6157233.1"/>
    <property type="molecule type" value="Genomic_DNA"/>
</dbReference>
<sequence>MATLLETCRIPPPSGGAAELSVPLTFFDIRWLHFQPIYRLIFYDYHRSKEYFIETIVPKLKESLSLTLKHYLPLAGNLVYPLNINDDEKPVFRYVAGDSISLTIAESSNDFDGLVGNHARDADQFYDFVPELPPVKLDESNYQTVPVIALRITLFPGRGICIGYAYHHSIGDASSIVGFIRAWALITKSGGDDDLILTKQLGDSSLPILDRSVIKDPLGIDTIFWKVMKQIPLKSWSFPLPTNRVRATFNLHQADIKKLKDLVLDKKPGLVQVSSFVVTVSYVWTCFVKSGDAVGDKVDDDVLEFFGFQVDARSRIDPPVPANYFGNCLSYGMAKIEHQRLVGDEGFVIAAEAIAEDIKNRVNNKDRVLKGAENWMSDIMKYVGIRALGVAGSPKFDLASADFGWGRAKKLEVVSIDGEKYAMSLCKSTDSEGGLEVGLSLPKERMEAFAAIFAEGLRFY</sequence>
<evidence type="ECO:0000313" key="3">
    <source>
        <dbReference type="EMBL" id="KAK6157233.1"/>
    </source>
</evidence>
<keyword evidence="2" id="KW-0012">Acyltransferase</keyword>
<evidence type="ECO:0000256" key="2">
    <source>
        <dbReference type="ARBA" id="ARBA00023315"/>
    </source>
</evidence>
<dbReference type="PANTHER" id="PTHR31625">
    <property type="match status" value="1"/>
</dbReference>
<evidence type="ECO:0000256" key="1">
    <source>
        <dbReference type="ARBA" id="ARBA00022679"/>
    </source>
</evidence>
<dbReference type="Gene3D" id="3.30.559.10">
    <property type="entry name" value="Chloramphenicol acetyltransferase-like domain"/>
    <property type="match status" value="2"/>
</dbReference>
<dbReference type="InterPro" id="IPR051504">
    <property type="entry name" value="Plant_metabolite_acyltrans"/>
</dbReference>
<name>A0ABR0XDH2_REHGL</name>
<protein>
    <submittedName>
        <fullName evidence="3">Uncharacterized protein</fullName>
    </submittedName>
</protein>
<accession>A0ABR0XDH2</accession>